<accession>K6C1B1</accession>
<evidence type="ECO:0000313" key="2">
    <source>
        <dbReference type="EMBL" id="EKN64945.1"/>
    </source>
</evidence>
<keyword evidence="1" id="KW-0732">Signal</keyword>
<protein>
    <recommendedName>
        <fullName evidence="4">Spore cortex protein CoxA</fullName>
    </recommendedName>
</protein>
<dbReference type="InterPro" id="IPR019076">
    <property type="entry name" value="Spore_lipoprot_YhcN/YlaJ-like"/>
</dbReference>
<dbReference type="AlphaFoldDB" id="K6C1B1"/>
<comment type="caution">
    <text evidence="2">The sequence shown here is derived from an EMBL/GenBank/DDBJ whole genome shotgun (WGS) entry which is preliminary data.</text>
</comment>
<dbReference type="Pfam" id="PF09580">
    <property type="entry name" value="Spore_YhcN_YlaJ"/>
    <property type="match status" value="1"/>
</dbReference>
<dbReference type="EMBL" id="AJLR01000111">
    <property type="protein sequence ID" value="EKN64945.1"/>
    <property type="molecule type" value="Genomic_DNA"/>
</dbReference>
<sequence length="195" mass="21543">MRGILLSLSIMIMIGFALTGCGINDSAQDENSPLEQVAFYSNDKNANRDSGAFRFINDRGFNDQHMVNQVRTLNGGNDLGEQDGAFSKYGDGNYGYDDYNYHGHLNTTFNGVPTRSYNTGHDNIVAQRITDRIEHVANVNDVAAIIDGNTILVVIDTDDDDSQAIEKKVRRIVEGMANGREVRVVTDKGMFGSRK</sequence>
<evidence type="ECO:0008006" key="4">
    <source>
        <dbReference type="Google" id="ProtNLM"/>
    </source>
</evidence>
<dbReference type="PROSITE" id="PS51257">
    <property type="entry name" value="PROKAR_LIPOPROTEIN"/>
    <property type="match status" value="1"/>
</dbReference>
<dbReference type="PATRIC" id="fig|1131731.3.peg.2482"/>
<gene>
    <name evidence="2" type="ORF">BAZO_12114</name>
</gene>
<organism evidence="2 3">
    <name type="scientific">Schinkia azotoformans LMG 9581</name>
    <dbReference type="NCBI Taxonomy" id="1131731"/>
    <lineage>
        <taxon>Bacteria</taxon>
        <taxon>Bacillati</taxon>
        <taxon>Bacillota</taxon>
        <taxon>Bacilli</taxon>
        <taxon>Bacillales</taxon>
        <taxon>Bacillaceae</taxon>
        <taxon>Calidifontibacillus/Schinkia group</taxon>
        <taxon>Schinkia</taxon>
    </lineage>
</organism>
<keyword evidence="3" id="KW-1185">Reference proteome</keyword>
<evidence type="ECO:0000313" key="3">
    <source>
        <dbReference type="Proteomes" id="UP000006315"/>
    </source>
</evidence>
<name>K6C1B1_SCHAZ</name>
<dbReference type="STRING" id="1131731.BAZO_12114"/>
<evidence type="ECO:0000256" key="1">
    <source>
        <dbReference type="SAM" id="SignalP"/>
    </source>
</evidence>
<proteinExistence type="predicted"/>
<dbReference type="Proteomes" id="UP000006315">
    <property type="component" value="Unassembled WGS sequence"/>
</dbReference>
<feature type="signal peptide" evidence="1">
    <location>
        <begin position="1"/>
        <end position="19"/>
    </location>
</feature>
<dbReference type="RefSeq" id="WP_003331784.1">
    <property type="nucleotide sequence ID" value="NZ_AJLR01000111.1"/>
</dbReference>
<reference evidence="2 3" key="1">
    <citation type="journal article" date="2012" name="Front. Microbiol.">
        <title>Redundancy and modularity in membrane-associated dissimilatory nitrate reduction in Bacillus.</title>
        <authorList>
            <person name="Heylen K."/>
            <person name="Keltjens J."/>
        </authorList>
    </citation>
    <scope>NUCLEOTIDE SEQUENCE [LARGE SCALE GENOMIC DNA]</scope>
    <source>
        <strain evidence="2 3">LMG 9581</strain>
    </source>
</reference>
<feature type="chain" id="PRO_5039505889" description="Spore cortex protein CoxA" evidence="1">
    <location>
        <begin position="20"/>
        <end position="195"/>
    </location>
</feature>